<dbReference type="InterPro" id="IPR015943">
    <property type="entry name" value="WD40/YVTN_repeat-like_dom_sf"/>
</dbReference>
<dbReference type="PhylomeDB" id="A0A0D2WVG8"/>
<dbReference type="InterPro" id="IPR001680">
    <property type="entry name" value="WD40_rpt"/>
</dbReference>
<dbReference type="AlphaFoldDB" id="A0A0D2WVG8"/>
<dbReference type="EMBL" id="KE346372">
    <property type="protein sequence ID" value="KJE96850.1"/>
    <property type="molecule type" value="Genomic_DNA"/>
</dbReference>
<accession>A0A0D2WVG8</accession>
<protein>
    <recommendedName>
        <fullName evidence="2">Anaphase-promoting complex subunit 4-like WD40 domain-containing protein</fullName>
    </recommendedName>
</protein>
<feature type="domain" description="Anaphase-promoting complex subunit 4-like WD40" evidence="2">
    <location>
        <begin position="425"/>
        <end position="474"/>
    </location>
</feature>
<dbReference type="PANTHER" id="PTHR45589">
    <property type="entry name" value="WD REPEAT DOMAIN 62, ISOFORM G"/>
    <property type="match status" value="1"/>
</dbReference>
<gene>
    <name evidence="3" type="ORF">CAOG_007111</name>
</gene>
<dbReference type="Pfam" id="PF00400">
    <property type="entry name" value="WD40"/>
    <property type="match status" value="2"/>
</dbReference>
<reference evidence="4" key="1">
    <citation type="submission" date="2011-02" db="EMBL/GenBank/DDBJ databases">
        <title>The Genome Sequence of Capsaspora owczarzaki ATCC 30864.</title>
        <authorList>
            <person name="Russ C."/>
            <person name="Cuomo C."/>
            <person name="Burger G."/>
            <person name="Gray M.W."/>
            <person name="Holland P.W.H."/>
            <person name="King N."/>
            <person name="Lang F.B.F."/>
            <person name="Roger A.J."/>
            <person name="Ruiz-Trillo I."/>
            <person name="Young S.K."/>
            <person name="Zeng Q."/>
            <person name="Gargeya S."/>
            <person name="Alvarado L."/>
            <person name="Berlin A."/>
            <person name="Chapman S.B."/>
            <person name="Chen Z."/>
            <person name="Freedman E."/>
            <person name="Gellesch M."/>
            <person name="Goldberg J."/>
            <person name="Griggs A."/>
            <person name="Gujja S."/>
            <person name="Heilman E."/>
            <person name="Heiman D."/>
            <person name="Howarth C."/>
            <person name="Mehta T."/>
            <person name="Neiman D."/>
            <person name="Pearson M."/>
            <person name="Roberts A."/>
            <person name="Saif S."/>
            <person name="Shea T."/>
            <person name="Shenoy N."/>
            <person name="Sisk P."/>
            <person name="Stolte C."/>
            <person name="Sykes S."/>
            <person name="White J."/>
            <person name="Yandava C."/>
            <person name="Haas B."/>
            <person name="Nusbaum C."/>
            <person name="Birren B."/>
        </authorList>
    </citation>
    <scope>NUCLEOTIDE SEQUENCE</scope>
    <source>
        <strain evidence="4">ATCC 30864</strain>
    </source>
</reference>
<feature type="region of interest" description="Disordered" evidence="1">
    <location>
        <begin position="895"/>
        <end position="988"/>
    </location>
</feature>
<dbReference type="OMA" id="CHAHSSD"/>
<dbReference type="SUPFAM" id="SSF50978">
    <property type="entry name" value="WD40 repeat-like"/>
    <property type="match status" value="2"/>
</dbReference>
<dbReference type="InterPro" id="IPR052779">
    <property type="entry name" value="WDR62"/>
</dbReference>
<proteinExistence type="predicted"/>
<dbReference type="InParanoid" id="A0A0D2WVG8"/>
<dbReference type="SMART" id="SM00320">
    <property type="entry name" value="WD40"/>
    <property type="match status" value="11"/>
</dbReference>
<dbReference type="Gene3D" id="2.130.10.10">
    <property type="entry name" value="YVTN repeat-like/Quinoprotein amine dehydrogenase"/>
    <property type="match status" value="3"/>
</dbReference>
<sequence>MASIAAVLGATVTPDTCSSALCIHPTTGHVAYPAGPLVVLFHPTTKERRVVHFGTSKRTESSASTGANAITAIAIAPNGRFLAAAQSGQQPEVVVWDLQQEAVVARLKRHSHAVACVAFSPDSKLLVSVGVQHDGMVCVWNWRTEIELASNRLTSKTYHVAFTEDGGSFVTCGVRSAKIWTIERPTQPSSPSSESSSILQGKPLGLGEQASQTFTSVACGVGAAKDRIFAITATGILCTFNSQRQLENWMDVKAERCFALAVNATHLIIGGASGIIRAFEPTTLQHITSLSHPCLNQNTSNAELPLHAVSVAVDASSSRLAVRFADRSLCVWNLEGVPSLLAHETFHASAVRALSASLADSNQPQFYAGGSDCSLKLWSARELGGQTDFKMEGSISTALAKSSLVTPMSELDQMAPFVAVNSPHGITCMSNSSDGRFVAAGLQSGRIRLFDQQLTKMISDVPAHTNEVTCIEFALSPLKESQYLLASGSRDRSVLVHTVNGDGEASLLATLTEHSSSISSLRFATAPVSGSSSALFLLSASSDKSVLVRSFNETTSSFDRERVIVQKSSITDLCLLPQSPGEVAIVGGGSSPSVRVYSFLTGKLEQTVNITSQPDQSPIAASIVGMQLHPGNPSIAALVCSDKVVRVVDLANQVQWFELCGHSEGVSAVHWVCARKEWLLLTSSSDGCVVLWRIKGLPVVPVIADSKSIVETTTTTTTTTPVPTTEASAQVAAAPAPSFAVSPQWTLTDTEVEALLDKSKWMQDLMQSRLILLPGTKANMGSFEEIDAAVDARFALAAQPTESSSDGAASQPLTTPATLQLEPTNPHIIGTSVATAIAVPAPAAAKSKSSRLADEVEKTRQRLLALGITLKPSAATSTGSAIAASGEKNVNVENASANSAATRLQQPTKGGKSSSSSEPVTPTLKRNGLTNSVATPSPSRSRNTRASPRNQRASPSRTIPSTPPSSMSLDTPPSSQPSSEGRYRGDDALMDPIDTEQIQDPSELTDAELFDHTEAAIEQLKAQFDYAFLLYRHTVERQPEEEARPAVYGRWHDTCTHAESVFADTQKVLDDLLNPRQDKTMALLDQYSNMLVSMVRDKMQGVPVAGGASSSTE</sequence>
<evidence type="ECO:0000313" key="4">
    <source>
        <dbReference type="Proteomes" id="UP000008743"/>
    </source>
</evidence>
<organism evidence="3 4">
    <name type="scientific">Capsaspora owczarzaki (strain ATCC 30864)</name>
    <dbReference type="NCBI Taxonomy" id="595528"/>
    <lineage>
        <taxon>Eukaryota</taxon>
        <taxon>Filasterea</taxon>
        <taxon>Capsaspora</taxon>
    </lineage>
</organism>
<feature type="compositionally biased region" description="Polar residues" evidence="1">
    <location>
        <begin position="902"/>
        <end position="920"/>
    </location>
</feature>
<evidence type="ECO:0000256" key="1">
    <source>
        <dbReference type="SAM" id="MobiDB-lite"/>
    </source>
</evidence>
<dbReference type="Pfam" id="PF12894">
    <property type="entry name" value="ANAPC4_WD40"/>
    <property type="match status" value="1"/>
</dbReference>
<dbReference type="eggNOG" id="KOG1408">
    <property type="taxonomic scope" value="Eukaryota"/>
</dbReference>
<dbReference type="STRING" id="595528.A0A0D2WVG8"/>
<feature type="compositionally biased region" description="Polar residues" evidence="1">
    <location>
        <begin position="969"/>
        <end position="979"/>
    </location>
</feature>
<dbReference type="InterPro" id="IPR024977">
    <property type="entry name" value="Apc4-like_WD40_dom"/>
</dbReference>
<evidence type="ECO:0000313" key="3">
    <source>
        <dbReference type="EMBL" id="KJE96850.1"/>
    </source>
</evidence>
<evidence type="ECO:0000259" key="2">
    <source>
        <dbReference type="Pfam" id="PF12894"/>
    </source>
</evidence>
<name>A0A0D2WVG8_CAPO3</name>
<dbReference type="RefSeq" id="XP_004343835.1">
    <property type="nucleotide sequence ID" value="XM_004343785.2"/>
</dbReference>
<dbReference type="InterPro" id="IPR036322">
    <property type="entry name" value="WD40_repeat_dom_sf"/>
</dbReference>
<dbReference type="PANTHER" id="PTHR45589:SF1">
    <property type="entry name" value="WD REPEAT DOMAIN 62, ISOFORM G"/>
    <property type="match status" value="1"/>
</dbReference>
<feature type="compositionally biased region" description="Polar residues" evidence="1">
    <location>
        <begin position="928"/>
        <end position="953"/>
    </location>
</feature>
<dbReference type="OrthoDB" id="6154712at2759"/>
<feature type="compositionally biased region" description="Low complexity" evidence="1">
    <location>
        <begin position="954"/>
        <end position="968"/>
    </location>
</feature>
<keyword evidence="4" id="KW-1185">Reference proteome</keyword>
<dbReference type="Proteomes" id="UP000008743">
    <property type="component" value="Unassembled WGS sequence"/>
</dbReference>